<name>A0A1H1AEM6_9FLAO</name>
<dbReference type="STRING" id="311333.SAMN05421664_1390"/>
<proteinExistence type="predicted"/>
<sequence length="45" mass="5141">MEKYFSFFVTLAIISIVILALTLAATDPEKHRTIRILLLIIAAFY</sequence>
<evidence type="ECO:0000313" key="1">
    <source>
        <dbReference type="EMBL" id="SDQ38153.1"/>
    </source>
</evidence>
<reference evidence="2" key="1">
    <citation type="submission" date="2016-10" db="EMBL/GenBank/DDBJ databases">
        <authorList>
            <person name="Varghese N."/>
            <person name="Submissions S."/>
        </authorList>
    </citation>
    <scope>NUCLEOTIDE SEQUENCE [LARGE SCALE GENOMIC DNA]</scope>
    <source>
        <strain evidence="2">DSM 17072</strain>
    </source>
</reference>
<dbReference type="Proteomes" id="UP000199627">
    <property type="component" value="Unassembled WGS sequence"/>
</dbReference>
<accession>A0A1H1AEM6</accession>
<protein>
    <submittedName>
        <fullName evidence="1">Uncharacterized protein</fullName>
    </submittedName>
</protein>
<gene>
    <name evidence="1" type="ORF">SAMN05421664_1390</name>
</gene>
<dbReference type="AlphaFoldDB" id="A0A1H1AEM6"/>
<organism evidence="1 2">
    <name type="scientific">Chryseobacterium soldanellicola</name>
    <dbReference type="NCBI Taxonomy" id="311333"/>
    <lineage>
        <taxon>Bacteria</taxon>
        <taxon>Pseudomonadati</taxon>
        <taxon>Bacteroidota</taxon>
        <taxon>Flavobacteriia</taxon>
        <taxon>Flavobacteriales</taxon>
        <taxon>Weeksellaceae</taxon>
        <taxon>Chryseobacterium group</taxon>
        <taxon>Chryseobacterium</taxon>
    </lineage>
</organism>
<evidence type="ECO:0000313" key="2">
    <source>
        <dbReference type="Proteomes" id="UP000199627"/>
    </source>
</evidence>
<dbReference type="EMBL" id="FNKL01000002">
    <property type="protein sequence ID" value="SDQ38153.1"/>
    <property type="molecule type" value="Genomic_DNA"/>
</dbReference>
<keyword evidence="2" id="KW-1185">Reference proteome</keyword>